<dbReference type="Gene3D" id="1.25.40.20">
    <property type="entry name" value="Ankyrin repeat-containing domain"/>
    <property type="match status" value="1"/>
</dbReference>
<dbReference type="InterPro" id="IPR055530">
    <property type="entry name" value="DUF7104"/>
</dbReference>
<dbReference type="InterPro" id="IPR027417">
    <property type="entry name" value="P-loop_NTPase"/>
</dbReference>
<dbReference type="InterPro" id="IPR002110">
    <property type="entry name" value="Ankyrin_rpt"/>
</dbReference>
<feature type="repeat" description="ANK" evidence="2">
    <location>
        <begin position="1698"/>
        <end position="1730"/>
    </location>
</feature>
<dbReference type="PANTHER" id="PTHR10039">
    <property type="entry name" value="AMELOGENIN"/>
    <property type="match status" value="1"/>
</dbReference>
<evidence type="ECO:0000259" key="5">
    <source>
        <dbReference type="PROSITE" id="PS50837"/>
    </source>
</evidence>
<evidence type="ECO:0000256" key="2">
    <source>
        <dbReference type="PROSITE-ProRule" id="PRU00023"/>
    </source>
</evidence>
<proteinExistence type="predicted"/>
<dbReference type="PROSITE" id="PS50088">
    <property type="entry name" value="ANK_REPEAT"/>
    <property type="match status" value="1"/>
</dbReference>
<dbReference type="PROSITE" id="PS50837">
    <property type="entry name" value="NACHT"/>
    <property type="match status" value="1"/>
</dbReference>
<accession>A0AAJ0FQM5</accession>
<feature type="domain" description="NACHT" evidence="5">
    <location>
        <begin position="414"/>
        <end position="563"/>
    </location>
</feature>
<feature type="region of interest" description="Disordered" evidence="3">
    <location>
        <begin position="33"/>
        <end position="56"/>
    </location>
</feature>
<dbReference type="SUPFAM" id="SSF53474">
    <property type="entry name" value="alpha/beta-Hydrolases"/>
    <property type="match status" value="1"/>
</dbReference>
<dbReference type="InterPro" id="IPR000073">
    <property type="entry name" value="AB_hydrolase_1"/>
</dbReference>
<gene>
    <name evidence="6" type="ORF">QQS21_009045</name>
</gene>
<dbReference type="Gene3D" id="1.20.5.340">
    <property type="match status" value="11"/>
</dbReference>
<evidence type="ECO:0000256" key="3">
    <source>
        <dbReference type="SAM" id="MobiDB-lite"/>
    </source>
</evidence>
<dbReference type="SUPFAM" id="SSF48403">
    <property type="entry name" value="Ankyrin repeat"/>
    <property type="match status" value="1"/>
</dbReference>
<name>A0AAJ0FQM5_9HYPO</name>
<dbReference type="Pfam" id="PF24883">
    <property type="entry name" value="NPHP3_N"/>
    <property type="match status" value="1"/>
</dbReference>
<evidence type="ECO:0000256" key="1">
    <source>
        <dbReference type="ARBA" id="ARBA00022737"/>
    </source>
</evidence>
<sequence length="1756" mass="196989">MDWMQPGHVIFLVGVVSISYLWIAVGIRHAARSQQQPRAAEPSPPPPPEREKNQNRQRLTIVYPEQKPDAADNAEVDIVAVHGLGSDADWSWTSKDGQNHVNWLRDLDMLPAKVPKSRIIVYSYESRWHTNAPKTRLQLCGEELVHSIHSFRAGCPSRPIVFVGHSLGGNVIVQALLYADDDDRYESLLKTTVGIVFLGTPFQGTKWQPLADSLAQLMGPAGSHRGITSELGFDDAVLRDRLHRFCKLRNRLSTSVSCFSELLETDYGRRLGIAGVAKGMVVDETSACIPGLDRYALSKDHLKINKYYGPTDPAFERVSDVISEMCRGATSIVRRRFSRREIITDNTVALNFNPEAAECLRDLFVTDPLDDRKALKRKKGDRAAGTCEWILGTEHLTTWLGHGQNQASEDQASQVLWLHGNPGTGKSTLAIFLTEALSKDFSATNGKTLAYFFCDSAFDTRNTATSIVRGLLLQLIQQHPQLLSHVLPKHNERNKNLFESFDALWSIFISAAADPNTGQKYCIIDALDECDDQSRKMLLQQLRESFYSPDAPPNVQILVTSRPYPEIRKRLEMFANTDLASFPEVKTDIDQYIKERVTQLNYTDKIRGKVAEILGHKAEGTFLWVGIACNELDDIPSKDAIARLMGMPSGLYSLYGKLYHEALKRETAGQIQDILSIVAVSLRPLNLLELSEACNLCQDEDDVETRTQFMREYIEACRLMVVIQDEKVLLLHKSVKDYLLKASETTGFSELEAHANLSYRCIDHLIRDFYKTKETHTNRDFLKYAIHEWPHHARMAQSRFSVRAPQAEFFEIDSPCRESWLQSLRRDRYWDSPPPQFSILHIAVRWNVLTMFEHICGLHDKDKVQEMIHLADSSGAAPLEYAARSGRLSILRALLDWRATMTINVIIAAVQNQTNAREVMAQLLEQRGYEITITEDVIKAAAENRYSGEDIIALLLKQRGHEITITEDVIKAAAENEYRGKEIIALLLEQRGHEIIITEDVTKAAAENSYRGEEIIALLLEQRGHEIIITEDVTKAAAENKYRGKEIIALLLEQRGHEIIITEDVIKAAAENRDYGKEIMALLLEQRGHEITITEDVIKAAAENRYCGKEVIALLLEKRGHEITITEDVIKAAVRCQRKEGVALLLEQRGHEIIITEDVIKAAAENRHRGKEIIALLLKQRGHEITITEDVIKAAAENSYRGKEIIALLLEQRGHEIIITEDVIKAAAENEACGEEIIALLLKQRGHEIIITEDVIKAAAENEDCGEDIIALLLKQRGHEIIITEDVMKAAVRCQSKEGVALLLEQRGHEITITEDVIKAAAENEDCGEDIIALLLEQQGHEITITEDVIKAAVRCQSKEGVALLLKQRGHEITITEDVMKAAVRCQSKEGVALLLEQRGHEITITEDVIKAAAENEDCGEEIMALLLKQRGHEITITEDVMKAAVRCQSKEGVALLLEQRGYEITITEDVIKAAAENRYSGEDIIALLLKQRGHEITITEDVIKAAAENSYRGKEIIALLLEQRGHEIIITENVIKAAAENRYRGKEIIALLLEQRGHEITITEDVVVAAVANRGYSQQVMEYLFEQRNDETTASITEKTLMAAATYGNEEVLKLLSQRKGLLPADDEYYRIAKLYKAAESGDDRRIEQLILVGTKPDLKNPRGETPLWVAASNGNKEVVGILAQMPDVNVNSLSNSGQSPLLMASFLDFEPVVTILLESGADPHLVDEDGDTAITVARRYGNRRIVKLLERFEQ</sequence>
<keyword evidence="4" id="KW-0472">Membrane</keyword>
<organism evidence="6 7">
    <name type="scientific">Conoideocrella luteorostrata</name>
    <dbReference type="NCBI Taxonomy" id="1105319"/>
    <lineage>
        <taxon>Eukaryota</taxon>
        <taxon>Fungi</taxon>
        <taxon>Dikarya</taxon>
        <taxon>Ascomycota</taxon>
        <taxon>Pezizomycotina</taxon>
        <taxon>Sordariomycetes</taxon>
        <taxon>Hypocreomycetidae</taxon>
        <taxon>Hypocreales</taxon>
        <taxon>Clavicipitaceae</taxon>
        <taxon>Conoideocrella</taxon>
    </lineage>
</organism>
<dbReference type="InterPro" id="IPR007111">
    <property type="entry name" value="NACHT_NTPase"/>
</dbReference>
<keyword evidence="7" id="KW-1185">Reference proteome</keyword>
<dbReference type="InterPro" id="IPR029058">
    <property type="entry name" value="AB_hydrolase_fold"/>
</dbReference>
<dbReference type="Pfam" id="PF12697">
    <property type="entry name" value="Abhydrolase_6"/>
    <property type="match status" value="1"/>
</dbReference>
<comment type="caution">
    <text evidence="6">The sequence shown here is derived from an EMBL/GenBank/DDBJ whole genome shotgun (WGS) entry which is preliminary data.</text>
</comment>
<dbReference type="SUPFAM" id="SSF52540">
    <property type="entry name" value="P-loop containing nucleoside triphosphate hydrolases"/>
    <property type="match status" value="1"/>
</dbReference>
<dbReference type="Pfam" id="PF12796">
    <property type="entry name" value="Ank_2"/>
    <property type="match status" value="1"/>
</dbReference>
<dbReference type="InterPro" id="IPR036770">
    <property type="entry name" value="Ankyrin_rpt-contain_sf"/>
</dbReference>
<dbReference type="Pfam" id="PF23397">
    <property type="entry name" value="DUF7104"/>
    <property type="match status" value="21"/>
</dbReference>
<evidence type="ECO:0000313" key="6">
    <source>
        <dbReference type="EMBL" id="KAK2593246.1"/>
    </source>
</evidence>
<evidence type="ECO:0000256" key="4">
    <source>
        <dbReference type="SAM" id="Phobius"/>
    </source>
</evidence>
<dbReference type="PANTHER" id="PTHR10039:SF14">
    <property type="entry name" value="NACHT DOMAIN-CONTAINING PROTEIN"/>
    <property type="match status" value="1"/>
</dbReference>
<dbReference type="Proteomes" id="UP001251528">
    <property type="component" value="Unassembled WGS sequence"/>
</dbReference>
<keyword evidence="1" id="KW-0677">Repeat</keyword>
<dbReference type="PRINTS" id="PR01415">
    <property type="entry name" value="ANKYRIN"/>
</dbReference>
<keyword evidence="2" id="KW-0040">ANK repeat</keyword>
<evidence type="ECO:0000313" key="7">
    <source>
        <dbReference type="Proteomes" id="UP001251528"/>
    </source>
</evidence>
<dbReference type="Gene3D" id="3.40.50.300">
    <property type="entry name" value="P-loop containing nucleotide triphosphate hydrolases"/>
    <property type="match status" value="1"/>
</dbReference>
<dbReference type="SMART" id="SM00248">
    <property type="entry name" value="ANK"/>
    <property type="match status" value="5"/>
</dbReference>
<dbReference type="PROSITE" id="PS50297">
    <property type="entry name" value="ANK_REP_REGION"/>
    <property type="match status" value="1"/>
</dbReference>
<protein>
    <recommendedName>
        <fullName evidence="5">NACHT domain-containing protein</fullName>
    </recommendedName>
</protein>
<keyword evidence="4" id="KW-0812">Transmembrane</keyword>
<dbReference type="Gene3D" id="3.40.50.1820">
    <property type="entry name" value="alpha/beta hydrolase"/>
    <property type="match status" value="1"/>
</dbReference>
<dbReference type="InterPro" id="IPR056884">
    <property type="entry name" value="NPHP3-like_N"/>
</dbReference>
<feature type="transmembrane region" description="Helical" evidence="4">
    <location>
        <begin position="7"/>
        <end position="27"/>
    </location>
</feature>
<reference evidence="6" key="1">
    <citation type="submission" date="2023-06" db="EMBL/GenBank/DDBJ databases">
        <title>Conoideocrella luteorostrata (Hypocreales: Clavicipitaceae), a potential biocontrol fungus for elongate hemlock scale in United States Christmas tree production areas.</title>
        <authorList>
            <person name="Barrett H."/>
            <person name="Lovett B."/>
            <person name="Macias A.M."/>
            <person name="Stajich J.E."/>
            <person name="Kasson M.T."/>
        </authorList>
    </citation>
    <scope>NUCLEOTIDE SEQUENCE</scope>
    <source>
        <strain evidence="6">ARSEF 14590</strain>
    </source>
</reference>
<dbReference type="EMBL" id="JASWJB010000221">
    <property type="protein sequence ID" value="KAK2593246.1"/>
    <property type="molecule type" value="Genomic_DNA"/>
</dbReference>
<keyword evidence="4" id="KW-1133">Transmembrane helix</keyword>